<keyword evidence="1" id="KW-0472">Membrane</keyword>
<dbReference type="EMBL" id="RAWM01000010">
    <property type="protein sequence ID" value="RKH72180.1"/>
    <property type="molecule type" value="Genomic_DNA"/>
</dbReference>
<dbReference type="Proteomes" id="UP000282656">
    <property type="component" value="Unassembled WGS sequence"/>
</dbReference>
<keyword evidence="1" id="KW-0812">Transmembrane</keyword>
<reference evidence="3" key="1">
    <citation type="submission" date="2018-09" db="EMBL/GenBank/DDBJ databases">
        <authorList>
            <person name="Livingstone P.G."/>
            <person name="Whitworth D.E."/>
        </authorList>
    </citation>
    <scope>NUCLEOTIDE SEQUENCE [LARGE SCALE GENOMIC DNA]</scope>
    <source>
        <strain evidence="3">AB047A</strain>
    </source>
</reference>
<evidence type="ECO:0000313" key="3">
    <source>
        <dbReference type="Proteomes" id="UP000282656"/>
    </source>
</evidence>
<proteinExistence type="predicted"/>
<evidence type="ECO:0000313" key="2">
    <source>
        <dbReference type="EMBL" id="RKH72180.1"/>
    </source>
</evidence>
<feature type="transmembrane region" description="Helical" evidence="1">
    <location>
        <begin position="67"/>
        <end position="92"/>
    </location>
</feature>
<keyword evidence="3" id="KW-1185">Reference proteome</keyword>
<dbReference type="AlphaFoldDB" id="A0A3A8QZ34"/>
<name>A0A3A8QZ34_9BACT</name>
<gene>
    <name evidence="2" type="ORF">D7X96_06205</name>
</gene>
<comment type="caution">
    <text evidence="2">The sequence shown here is derived from an EMBL/GenBank/DDBJ whole genome shotgun (WGS) entry which is preliminary data.</text>
</comment>
<organism evidence="2 3">
    <name type="scientific">Corallococcus interemptor</name>
    <dbReference type="NCBI Taxonomy" id="2316720"/>
    <lineage>
        <taxon>Bacteria</taxon>
        <taxon>Pseudomonadati</taxon>
        <taxon>Myxococcota</taxon>
        <taxon>Myxococcia</taxon>
        <taxon>Myxococcales</taxon>
        <taxon>Cystobacterineae</taxon>
        <taxon>Myxococcaceae</taxon>
        <taxon>Corallococcus</taxon>
    </lineage>
</organism>
<accession>A0A3A8QZ34</accession>
<protein>
    <submittedName>
        <fullName evidence="2">Uncharacterized protein</fullName>
    </submittedName>
</protein>
<keyword evidence="1" id="KW-1133">Transmembrane helix</keyword>
<evidence type="ECO:0000256" key="1">
    <source>
        <dbReference type="SAM" id="Phobius"/>
    </source>
</evidence>
<sequence length="96" mass="10466">MFVIPARRSLESASTIRVTDSGAFLAHSPAMRRLNALTLTSVLLVSSAVFACETCRPAVEAGIFNEHFWGRLAITLLPFGVILAVVTPLHFLGRER</sequence>